<sequence>MPKRYWWIIATFFFVQFGVLPVAYGVAPYVSSDAELTAYSLLITSVIGFIVTLLLLRKEREIGIWKRDRGASTGESILWIFLGVVLALTSQMIAAAIETYIFRVPVGSENTAGLMNIYEAAPLFVLYMVFFAPVFEELIFRKIIFGQVYKKTNFFIAGIVSSLAFAVLHMDFTHLLIYTSMGFVFAFLYVRTQRIIIPILVHGLMNLFVVVGQSMIDPEMLEEYQEQLNIILLQLTGGF</sequence>
<accession>A0A4R6TUX9</accession>
<organism evidence="3 4">
    <name type="scientific">Aureibacillus halotolerans</name>
    <dbReference type="NCBI Taxonomy" id="1508390"/>
    <lineage>
        <taxon>Bacteria</taxon>
        <taxon>Bacillati</taxon>
        <taxon>Bacillota</taxon>
        <taxon>Bacilli</taxon>
        <taxon>Bacillales</taxon>
        <taxon>Bacillaceae</taxon>
        <taxon>Aureibacillus</taxon>
    </lineage>
</organism>
<feature type="domain" description="CAAX prenyl protease 2/Lysostaphin resistance protein A-like" evidence="2">
    <location>
        <begin position="122"/>
        <end position="208"/>
    </location>
</feature>
<evidence type="ECO:0000259" key="2">
    <source>
        <dbReference type="Pfam" id="PF02517"/>
    </source>
</evidence>
<dbReference type="InterPro" id="IPR003675">
    <property type="entry name" value="Rce1/LyrA-like_dom"/>
</dbReference>
<evidence type="ECO:0000256" key="1">
    <source>
        <dbReference type="SAM" id="Phobius"/>
    </source>
</evidence>
<evidence type="ECO:0000313" key="4">
    <source>
        <dbReference type="Proteomes" id="UP000295632"/>
    </source>
</evidence>
<dbReference type="PANTHER" id="PTHR36435:SF6">
    <property type="entry name" value="ABORTIVE INFECTION PROTEIN"/>
    <property type="match status" value="1"/>
</dbReference>
<feature type="transmembrane region" description="Helical" evidence="1">
    <location>
        <begin position="77"/>
        <end position="97"/>
    </location>
</feature>
<keyword evidence="1" id="KW-0472">Membrane</keyword>
<keyword evidence="4" id="KW-1185">Reference proteome</keyword>
<protein>
    <recommendedName>
        <fullName evidence="2">CAAX prenyl protease 2/Lysostaphin resistance protein A-like domain-containing protein</fullName>
    </recommendedName>
</protein>
<feature type="transmembrane region" description="Helical" evidence="1">
    <location>
        <begin position="117"/>
        <end position="140"/>
    </location>
</feature>
<keyword evidence="1" id="KW-1133">Transmembrane helix</keyword>
<proteinExistence type="predicted"/>
<dbReference type="PANTHER" id="PTHR36435">
    <property type="entry name" value="SLR1288 PROTEIN"/>
    <property type="match status" value="1"/>
</dbReference>
<feature type="transmembrane region" description="Helical" evidence="1">
    <location>
        <begin position="175"/>
        <end position="190"/>
    </location>
</feature>
<dbReference type="EMBL" id="SNYJ01000022">
    <property type="protein sequence ID" value="TDQ35230.1"/>
    <property type="molecule type" value="Genomic_DNA"/>
</dbReference>
<feature type="transmembrane region" description="Helical" evidence="1">
    <location>
        <begin position="152"/>
        <end position="169"/>
    </location>
</feature>
<dbReference type="GO" id="GO:0080120">
    <property type="term" value="P:CAAX-box protein maturation"/>
    <property type="evidence" value="ECO:0007669"/>
    <property type="project" value="UniProtKB-ARBA"/>
</dbReference>
<reference evidence="3 4" key="1">
    <citation type="submission" date="2019-03" db="EMBL/GenBank/DDBJ databases">
        <title>Genomic Encyclopedia of Type Strains, Phase IV (KMG-IV): sequencing the most valuable type-strain genomes for metagenomic binning, comparative biology and taxonomic classification.</title>
        <authorList>
            <person name="Goeker M."/>
        </authorList>
    </citation>
    <scope>NUCLEOTIDE SEQUENCE [LARGE SCALE GENOMIC DNA]</scope>
    <source>
        <strain evidence="3 4">DSM 28697</strain>
    </source>
</reference>
<dbReference type="GO" id="GO:0004175">
    <property type="term" value="F:endopeptidase activity"/>
    <property type="evidence" value="ECO:0007669"/>
    <property type="project" value="UniProtKB-ARBA"/>
</dbReference>
<dbReference type="Proteomes" id="UP000295632">
    <property type="component" value="Unassembled WGS sequence"/>
</dbReference>
<dbReference type="InterPro" id="IPR052710">
    <property type="entry name" value="CAAX_protease"/>
</dbReference>
<evidence type="ECO:0000313" key="3">
    <source>
        <dbReference type="EMBL" id="TDQ35230.1"/>
    </source>
</evidence>
<keyword evidence="1" id="KW-0812">Transmembrane</keyword>
<comment type="caution">
    <text evidence="3">The sequence shown here is derived from an EMBL/GenBank/DDBJ whole genome shotgun (WGS) entry which is preliminary data.</text>
</comment>
<gene>
    <name evidence="3" type="ORF">EV213_12217</name>
</gene>
<dbReference type="Pfam" id="PF02517">
    <property type="entry name" value="Rce1-like"/>
    <property type="match status" value="1"/>
</dbReference>
<dbReference type="RefSeq" id="WP_133581945.1">
    <property type="nucleotide sequence ID" value="NZ_SNYJ01000022.1"/>
</dbReference>
<feature type="transmembrane region" description="Helical" evidence="1">
    <location>
        <begin position="5"/>
        <end position="24"/>
    </location>
</feature>
<feature type="transmembrane region" description="Helical" evidence="1">
    <location>
        <begin position="36"/>
        <end position="56"/>
    </location>
</feature>
<feature type="transmembrane region" description="Helical" evidence="1">
    <location>
        <begin position="195"/>
        <end position="216"/>
    </location>
</feature>
<name>A0A4R6TUX9_9BACI</name>
<dbReference type="OrthoDB" id="2194912at2"/>
<dbReference type="AlphaFoldDB" id="A0A4R6TUX9"/>